<gene>
    <name evidence="5" type="ORF">Mgra_00008217</name>
</gene>
<dbReference type="EMBL" id="JABEBT010000104">
    <property type="protein sequence ID" value="KAF7632368.1"/>
    <property type="molecule type" value="Genomic_DNA"/>
</dbReference>
<name>A0A8S9ZGE3_9BILA</name>
<protein>
    <recommendedName>
        <fullName evidence="7">LRRCT domain-containing protein</fullName>
    </recommendedName>
</protein>
<keyword evidence="6" id="KW-1185">Reference proteome</keyword>
<dbReference type="OrthoDB" id="1055097at2759"/>
<dbReference type="InterPro" id="IPR050328">
    <property type="entry name" value="Dev_Immune_Receptor"/>
</dbReference>
<keyword evidence="4" id="KW-0472">Membrane</keyword>
<dbReference type="SUPFAM" id="SSF52058">
    <property type="entry name" value="L domain-like"/>
    <property type="match status" value="1"/>
</dbReference>
<evidence type="ECO:0000313" key="6">
    <source>
        <dbReference type="Proteomes" id="UP000605970"/>
    </source>
</evidence>
<dbReference type="GO" id="GO:0031012">
    <property type="term" value="C:extracellular matrix"/>
    <property type="evidence" value="ECO:0007669"/>
    <property type="project" value="TreeGrafter"/>
</dbReference>
<feature type="transmembrane region" description="Helical" evidence="4">
    <location>
        <begin position="15"/>
        <end position="33"/>
    </location>
</feature>
<dbReference type="AlphaFoldDB" id="A0A8S9ZGE3"/>
<evidence type="ECO:0008006" key="7">
    <source>
        <dbReference type="Google" id="ProtNLM"/>
    </source>
</evidence>
<organism evidence="5 6">
    <name type="scientific">Meloidogyne graminicola</name>
    <dbReference type="NCBI Taxonomy" id="189291"/>
    <lineage>
        <taxon>Eukaryota</taxon>
        <taxon>Metazoa</taxon>
        <taxon>Ecdysozoa</taxon>
        <taxon>Nematoda</taxon>
        <taxon>Chromadorea</taxon>
        <taxon>Rhabditida</taxon>
        <taxon>Tylenchina</taxon>
        <taxon>Tylenchomorpha</taxon>
        <taxon>Tylenchoidea</taxon>
        <taxon>Meloidogynidae</taxon>
        <taxon>Meloidogyninae</taxon>
        <taxon>Meloidogyne</taxon>
    </lineage>
</organism>
<sequence>MNGRWEIQKWMDMELLNIFYFNLFFLLFILNFVNCCPSQIQEFCLCVDQFDGTLKDNQVHLGLLKLLSIRGSSDNIAIIPTLEDNLFQGLYIKKLELIDCGIKILKKGAFKGLDSVLQEISIIGNKILELSFNAFHQMNSLIRLDLSNNFIEELKSEHALPRISKLSDLNLSHNRITSIHKTFFDNVKHSLQTINLGHNLLEEVPATLRGFRMLMALHLHNNNLQNLPQLSFMNLPILSLLNLASNQIRSIHRQAFLNAPQLRFLYLSANQLTEVQPFQFSSFERLEMLDLSNNKIENLQNDTFAGLPILKQLYLGENRIDHIQPEAFSSNSSIIRSIDASTFRGNPSLAMLDLSHNEIIDLAPGTFLSQLNLLLVDLSNNKILRTPYGAFGKRVATVLLKDNPLVCIEKIHMLQQGNGIFIPNSNDAFCEEHQITESSIIASTKEIEPKNTFNDEDTSIVPTLSEEEEEEDEEIENETFTSPSSFVQQIEENQQSLANNKLNNNSKQNVLNYFKNSTNSIVALNRIKPIRIIPNASIIQTNQSLNHSIKENIKPIKLNENIIGNSDFTTTTLTTTFVKQNKTENSPILTTTQSDIINPRIIYPHPVPFLKPAPKMHTATHVESDNNGNPIFVPTLPPSIVIAGNSWHFNQLPSEEEKKIKIGNYSTLENNEKVEEFPLLLSKTEENFSQNNELSEPEKRSSNNKRMLPTIIIVVCIGTVAVVIRKLRQVRSENGFSLATAGLVGIPSASHSPSSNSFINPNGAARAAQMGGFCYFSGLNQQRQYETLKRGQQPNMGGTLNRLSTTQEDIYGWLYTPCGYNAYRK</sequence>
<dbReference type="Proteomes" id="UP000605970">
    <property type="component" value="Unassembled WGS sequence"/>
</dbReference>
<feature type="transmembrane region" description="Helical" evidence="4">
    <location>
        <begin position="707"/>
        <end position="724"/>
    </location>
</feature>
<dbReference type="GO" id="GO:0005615">
    <property type="term" value="C:extracellular space"/>
    <property type="evidence" value="ECO:0007669"/>
    <property type="project" value="TreeGrafter"/>
</dbReference>
<keyword evidence="4" id="KW-0812">Transmembrane</keyword>
<proteinExistence type="predicted"/>
<dbReference type="PANTHER" id="PTHR24373:SF370">
    <property type="entry name" value="FISH-LIPS, ISOFORM E"/>
    <property type="match status" value="1"/>
</dbReference>
<keyword evidence="4" id="KW-1133">Transmembrane helix</keyword>
<dbReference type="Gene3D" id="3.80.10.10">
    <property type="entry name" value="Ribonuclease Inhibitor"/>
    <property type="match status" value="3"/>
</dbReference>
<evidence type="ECO:0000256" key="2">
    <source>
        <dbReference type="ARBA" id="ARBA00022729"/>
    </source>
</evidence>
<accession>A0A8S9ZGE3</accession>
<keyword evidence="1" id="KW-0433">Leucine-rich repeat</keyword>
<keyword evidence="2" id="KW-0732">Signal</keyword>
<dbReference type="PROSITE" id="PS51450">
    <property type="entry name" value="LRR"/>
    <property type="match status" value="7"/>
</dbReference>
<reference evidence="5" key="1">
    <citation type="journal article" date="2020" name="Ecol. Evol.">
        <title>Genome structure and content of the rice root-knot nematode (Meloidogyne graminicola).</title>
        <authorList>
            <person name="Phan N.T."/>
            <person name="Danchin E.G.J."/>
            <person name="Klopp C."/>
            <person name="Perfus-Barbeoch L."/>
            <person name="Kozlowski D.K."/>
            <person name="Koutsovoulos G.D."/>
            <person name="Lopez-Roques C."/>
            <person name="Bouchez O."/>
            <person name="Zahm M."/>
            <person name="Besnard G."/>
            <person name="Bellafiore S."/>
        </authorList>
    </citation>
    <scope>NUCLEOTIDE SEQUENCE</scope>
    <source>
        <strain evidence="5">VN-18</strain>
    </source>
</reference>
<evidence type="ECO:0000256" key="1">
    <source>
        <dbReference type="ARBA" id="ARBA00022614"/>
    </source>
</evidence>
<dbReference type="SMART" id="SM00369">
    <property type="entry name" value="LRR_TYP"/>
    <property type="match status" value="9"/>
</dbReference>
<dbReference type="PANTHER" id="PTHR24373">
    <property type="entry name" value="SLIT RELATED LEUCINE-RICH REPEAT NEURONAL PROTEIN"/>
    <property type="match status" value="1"/>
</dbReference>
<comment type="caution">
    <text evidence="5">The sequence shown here is derived from an EMBL/GenBank/DDBJ whole genome shotgun (WGS) entry which is preliminary data.</text>
</comment>
<dbReference type="InterPro" id="IPR001611">
    <property type="entry name" value="Leu-rich_rpt"/>
</dbReference>
<keyword evidence="3" id="KW-0677">Repeat</keyword>
<evidence type="ECO:0000256" key="3">
    <source>
        <dbReference type="ARBA" id="ARBA00022737"/>
    </source>
</evidence>
<dbReference type="Pfam" id="PF13855">
    <property type="entry name" value="LRR_8"/>
    <property type="match status" value="2"/>
</dbReference>
<evidence type="ECO:0000313" key="5">
    <source>
        <dbReference type="EMBL" id="KAF7632368.1"/>
    </source>
</evidence>
<evidence type="ECO:0000256" key="4">
    <source>
        <dbReference type="SAM" id="Phobius"/>
    </source>
</evidence>
<dbReference type="InterPro" id="IPR032675">
    <property type="entry name" value="LRR_dom_sf"/>
</dbReference>
<dbReference type="InterPro" id="IPR003591">
    <property type="entry name" value="Leu-rich_rpt_typical-subtyp"/>
</dbReference>